<keyword evidence="2" id="KW-1185">Reference proteome</keyword>
<dbReference type="AlphaFoldDB" id="A0A0N8ANP8"/>
<reference evidence="1 2" key="1">
    <citation type="submission" date="2016-03" db="EMBL/GenBank/DDBJ databases">
        <title>EvidentialGene: Evidence-directed Construction of Genes on Genomes.</title>
        <authorList>
            <person name="Gilbert D.G."/>
            <person name="Choi J.-H."/>
            <person name="Mockaitis K."/>
            <person name="Colbourne J."/>
            <person name="Pfrender M."/>
        </authorList>
    </citation>
    <scope>NUCLEOTIDE SEQUENCE [LARGE SCALE GENOMIC DNA]</scope>
    <source>
        <strain evidence="1 2">Xinb3</strain>
        <tissue evidence="1">Complete organism</tissue>
    </source>
</reference>
<gene>
    <name evidence="1" type="ORF">APZ42_022304</name>
</gene>
<organism evidence="1 2">
    <name type="scientific">Daphnia magna</name>
    <dbReference type="NCBI Taxonomy" id="35525"/>
    <lineage>
        <taxon>Eukaryota</taxon>
        <taxon>Metazoa</taxon>
        <taxon>Ecdysozoa</taxon>
        <taxon>Arthropoda</taxon>
        <taxon>Crustacea</taxon>
        <taxon>Branchiopoda</taxon>
        <taxon>Diplostraca</taxon>
        <taxon>Cladocera</taxon>
        <taxon>Anomopoda</taxon>
        <taxon>Daphniidae</taxon>
        <taxon>Daphnia</taxon>
    </lineage>
</organism>
<dbReference type="Proteomes" id="UP000076858">
    <property type="component" value="Unassembled WGS sequence"/>
</dbReference>
<protein>
    <submittedName>
        <fullName evidence="1">Uncharacterized protein</fullName>
    </submittedName>
</protein>
<proteinExistence type="predicted"/>
<evidence type="ECO:0000313" key="1">
    <source>
        <dbReference type="EMBL" id="KZS12245.1"/>
    </source>
</evidence>
<dbReference type="OrthoDB" id="6349530at2759"/>
<sequence length="230" mass="25392">MVTPKVLYFSLASSVAVALASIIYIIVDKTTYCRDGNPKSNTAVSYEDGMVVCLPGYVFTDGNTTHYITCDSPPYWNWNAVPECIKTNEAFAWRCPVQSPDFELSGEILIFQADPSDAVHVQGKLEGLKSSTIQVINVEDTNKTCHITNELGLTGSFNTGMNIDGNDLLINETLTNPMMLNETFQFFIRAIGSQHVHQQREDQFDGVAVFALEQNEKTVGVFSTNSVNSI</sequence>
<dbReference type="EMBL" id="LRGB01001361">
    <property type="protein sequence ID" value="KZS12245.1"/>
    <property type="molecule type" value="Genomic_DNA"/>
</dbReference>
<name>A0A0N8ANP8_9CRUS</name>
<comment type="caution">
    <text evidence="1">The sequence shown here is derived from an EMBL/GenBank/DDBJ whole genome shotgun (WGS) entry which is preliminary data.</text>
</comment>
<accession>A0A0N8ANP8</accession>
<evidence type="ECO:0000313" key="2">
    <source>
        <dbReference type="Proteomes" id="UP000076858"/>
    </source>
</evidence>